<protein>
    <submittedName>
        <fullName evidence="1">Uncharacterized protein</fullName>
    </submittedName>
</protein>
<accession>A0AAV2Z934</accession>
<evidence type="ECO:0000313" key="1">
    <source>
        <dbReference type="EMBL" id="DBA03943.1"/>
    </source>
</evidence>
<comment type="caution">
    <text evidence="1">The sequence shown here is derived from an EMBL/GenBank/DDBJ whole genome shotgun (WGS) entry which is preliminary data.</text>
</comment>
<keyword evidence="2" id="KW-1185">Reference proteome</keyword>
<dbReference type="Proteomes" id="UP001146120">
    <property type="component" value="Unassembled WGS sequence"/>
</dbReference>
<reference evidence="1" key="2">
    <citation type="journal article" date="2023" name="Microbiol Resour">
        <title>Decontamination and Annotation of the Draft Genome Sequence of the Oomycete Lagenidium giganteum ARSEF 373.</title>
        <authorList>
            <person name="Morgan W.R."/>
            <person name="Tartar A."/>
        </authorList>
    </citation>
    <scope>NUCLEOTIDE SEQUENCE</scope>
    <source>
        <strain evidence="1">ARSEF 373</strain>
    </source>
</reference>
<sequence length="171" mass="19882">MRARCWYDCIGHRSRRRRFRVFNNDVYYVPSAEYGLLSPAMAQDQVFEIDFDPKTMTFIVSRDGKTVIKATKQQGLWGFFSIDQPTDDPERKKAILVNYTVADVVASLMLWHRTCDACHVGKQRQKPHKKKLSKTITAPNQVVYADLMFRVNIMEPSMQLSLSLWMVTRVS</sequence>
<dbReference type="EMBL" id="DAKRPA010000013">
    <property type="protein sequence ID" value="DBA03943.1"/>
    <property type="molecule type" value="Genomic_DNA"/>
</dbReference>
<organism evidence="1 2">
    <name type="scientific">Lagenidium giganteum</name>
    <dbReference type="NCBI Taxonomy" id="4803"/>
    <lineage>
        <taxon>Eukaryota</taxon>
        <taxon>Sar</taxon>
        <taxon>Stramenopiles</taxon>
        <taxon>Oomycota</taxon>
        <taxon>Peronosporomycetes</taxon>
        <taxon>Pythiales</taxon>
        <taxon>Pythiaceae</taxon>
    </lineage>
</organism>
<dbReference type="AlphaFoldDB" id="A0AAV2Z934"/>
<gene>
    <name evidence="1" type="ORF">N0F65_010596</name>
</gene>
<evidence type="ECO:0000313" key="2">
    <source>
        <dbReference type="Proteomes" id="UP001146120"/>
    </source>
</evidence>
<reference evidence="1" key="1">
    <citation type="submission" date="2022-11" db="EMBL/GenBank/DDBJ databases">
        <authorList>
            <person name="Morgan W.R."/>
            <person name="Tartar A."/>
        </authorList>
    </citation>
    <scope>NUCLEOTIDE SEQUENCE</scope>
    <source>
        <strain evidence="1">ARSEF 373</strain>
    </source>
</reference>
<proteinExistence type="predicted"/>
<name>A0AAV2Z934_9STRA</name>